<dbReference type="InterPro" id="IPR001347">
    <property type="entry name" value="SIS_dom"/>
</dbReference>
<dbReference type="EMBL" id="JBIWXY010000003">
    <property type="protein sequence ID" value="MFJ5447037.1"/>
    <property type="molecule type" value="Genomic_DNA"/>
</dbReference>
<evidence type="ECO:0000313" key="3">
    <source>
        <dbReference type="Proteomes" id="UP001617669"/>
    </source>
</evidence>
<dbReference type="Gene3D" id="3.40.50.10490">
    <property type="entry name" value="Glucose-6-phosphate isomerase like protein, domain 1"/>
    <property type="match status" value="1"/>
</dbReference>
<dbReference type="InterPro" id="IPR035461">
    <property type="entry name" value="GmhA/DiaA"/>
</dbReference>
<reference evidence="2 3" key="1">
    <citation type="submission" date="2024-11" db="EMBL/GenBank/DDBJ databases">
        <authorList>
            <person name="Kaparullina E.N."/>
            <person name="Delegan Y.A."/>
            <person name="Doronina N.V."/>
        </authorList>
    </citation>
    <scope>NUCLEOTIDE SEQUENCE [LARGE SCALE GENOMIC DNA]</scope>
    <source>
        <strain evidence="2 3">7sh_L</strain>
    </source>
</reference>
<accession>A0ABW8GPH0</accession>
<keyword evidence="3" id="KW-1185">Reference proteome</keyword>
<dbReference type="Pfam" id="PF13580">
    <property type="entry name" value="SIS_2"/>
    <property type="match status" value="1"/>
</dbReference>
<dbReference type="PANTHER" id="PTHR30390:SF6">
    <property type="entry name" value="DNAA INITIATOR-ASSOCIATING PROTEIN DIAA"/>
    <property type="match status" value="1"/>
</dbReference>
<dbReference type="InterPro" id="IPR050099">
    <property type="entry name" value="SIS_GmhA/DiaA_subfam"/>
</dbReference>
<dbReference type="RefSeq" id="WP_230348976.1">
    <property type="nucleotide sequence ID" value="NZ_JBIWXY010000003.1"/>
</dbReference>
<evidence type="ECO:0000313" key="2">
    <source>
        <dbReference type="EMBL" id="MFJ5447037.1"/>
    </source>
</evidence>
<dbReference type="Proteomes" id="UP001617669">
    <property type="component" value="Unassembled WGS sequence"/>
</dbReference>
<name>A0ABW8GPH0_9PROT</name>
<dbReference type="SUPFAM" id="SSF53697">
    <property type="entry name" value="SIS domain"/>
    <property type="match status" value="1"/>
</dbReference>
<dbReference type="CDD" id="cd05006">
    <property type="entry name" value="SIS_GmhA"/>
    <property type="match status" value="1"/>
</dbReference>
<comment type="caution">
    <text evidence="2">The sequence shown here is derived from an EMBL/GenBank/DDBJ whole genome shotgun (WGS) entry which is preliminary data.</text>
</comment>
<evidence type="ECO:0000259" key="1">
    <source>
        <dbReference type="PROSITE" id="PS51464"/>
    </source>
</evidence>
<dbReference type="PROSITE" id="PS51464">
    <property type="entry name" value="SIS"/>
    <property type="match status" value="1"/>
</dbReference>
<feature type="domain" description="SIS" evidence="1">
    <location>
        <begin position="37"/>
        <end position="197"/>
    </location>
</feature>
<dbReference type="InterPro" id="IPR046348">
    <property type="entry name" value="SIS_dom_sf"/>
</dbReference>
<proteinExistence type="predicted"/>
<dbReference type="PANTHER" id="PTHR30390">
    <property type="entry name" value="SEDOHEPTULOSE 7-PHOSPHATE ISOMERASE / DNAA INITIATOR-ASSOCIATING FACTOR FOR REPLICATION INITIATION"/>
    <property type="match status" value="1"/>
</dbReference>
<protein>
    <submittedName>
        <fullName evidence="2">SIS domain-containing protein</fullName>
    </submittedName>
</protein>
<organism evidence="2 3">
    <name type="scientific">Methylobacillus methanolivorans</name>
    <dbReference type="NCBI Taxonomy" id="1848927"/>
    <lineage>
        <taxon>Bacteria</taxon>
        <taxon>Pseudomonadati</taxon>
        <taxon>Pseudomonadota</taxon>
        <taxon>Betaproteobacteria</taxon>
        <taxon>Nitrosomonadales</taxon>
        <taxon>Methylophilaceae</taxon>
        <taxon>Methylobacillus</taxon>
    </lineage>
</organism>
<sequence length="197" mass="21126">MNDLHTRITAHFEESGHLKLELAELLATPIANSAELIVQALLNEKKILACGNGGSASNAQYFASRMLNRYVHERPGLAAIALPADISTLTSIANDNHFEQVFARQITALGHHGDILLALSTSGNSKNILHAISAAKEAGMHVIAFSGGDGGELVELLTEEDIHIGVPHEHPARVQEVYMLTLHCICDAIDCLLLGVN</sequence>
<gene>
    <name evidence="2" type="ORF">ACIKP9_12415</name>
</gene>